<dbReference type="PANTHER" id="PTHR43479:SF11">
    <property type="entry name" value="ACREF_ENVCD OPERON REPRESSOR-RELATED"/>
    <property type="match status" value="1"/>
</dbReference>
<evidence type="ECO:0000259" key="3">
    <source>
        <dbReference type="PROSITE" id="PS50977"/>
    </source>
</evidence>
<name>A0A4Q7PP80_9FIRM</name>
<organism evidence="4 5">
    <name type="scientific">Cuneatibacter caecimuris</name>
    <dbReference type="NCBI Taxonomy" id="1796618"/>
    <lineage>
        <taxon>Bacteria</taxon>
        <taxon>Bacillati</taxon>
        <taxon>Bacillota</taxon>
        <taxon>Clostridia</taxon>
        <taxon>Lachnospirales</taxon>
        <taxon>Lachnospiraceae</taxon>
        <taxon>Cuneatibacter</taxon>
    </lineage>
</organism>
<evidence type="ECO:0000313" key="5">
    <source>
        <dbReference type="Proteomes" id="UP000292927"/>
    </source>
</evidence>
<feature type="DNA-binding region" description="H-T-H motif" evidence="2">
    <location>
        <begin position="32"/>
        <end position="51"/>
    </location>
</feature>
<dbReference type="InterPro" id="IPR039532">
    <property type="entry name" value="TetR_C_Firmicutes"/>
</dbReference>
<comment type="caution">
    <text evidence="4">The sequence shown here is derived from an EMBL/GenBank/DDBJ whole genome shotgun (WGS) entry which is preliminary data.</text>
</comment>
<dbReference type="InterPro" id="IPR001647">
    <property type="entry name" value="HTH_TetR"/>
</dbReference>
<reference evidence="4 5" key="1">
    <citation type="submission" date="2019-02" db="EMBL/GenBank/DDBJ databases">
        <title>Genomic Encyclopedia of Type Strains, Phase IV (KMG-IV): sequencing the most valuable type-strain genomes for metagenomic binning, comparative biology and taxonomic classification.</title>
        <authorList>
            <person name="Goeker M."/>
        </authorList>
    </citation>
    <scope>NUCLEOTIDE SEQUENCE [LARGE SCALE GENOMIC DNA]</scope>
    <source>
        <strain evidence="4 5">DSM 29486</strain>
    </source>
</reference>
<evidence type="ECO:0000256" key="1">
    <source>
        <dbReference type="ARBA" id="ARBA00023125"/>
    </source>
</evidence>
<dbReference type="Pfam" id="PF14278">
    <property type="entry name" value="TetR_C_8"/>
    <property type="match status" value="1"/>
</dbReference>
<dbReference type="GO" id="GO:0003677">
    <property type="term" value="F:DNA binding"/>
    <property type="evidence" value="ECO:0007669"/>
    <property type="project" value="UniProtKB-UniRule"/>
</dbReference>
<sequence length="174" mass="20209">MDKQKIVKQTVKDRLLHALIEFAGKKDWSTLTATELIEKSGVARASFYRNFKSVEEIIEYGIQEMARCYHGGKTFSEEDFHSREVMLYKFTFYQKYADLILAFHRAKVSTTLLDVITDCEIEAFGDMPVHSISRYELYFFSGAFYNMMLCWLESGAKETPEAMADEFLRIVGSR</sequence>
<dbReference type="InterPro" id="IPR050624">
    <property type="entry name" value="HTH-type_Tx_Regulator"/>
</dbReference>
<dbReference type="AlphaFoldDB" id="A0A4Q7PP80"/>
<proteinExistence type="predicted"/>
<feature type="domain" description="HTH tetR-type" evidence="3">
    <location>
        <begin position="9"/>
        <end position="69"/>
    </location>
</feature>
<protein>
    <submittedName>
        <fullName evidence="4">TetR family transcriptional regulator</fullName>
    </submittedName>
</protein>
<dbReference type="InterPro" id="IPR009057">
    <property type="entry name" value="Homeodomain-like_sf"/>
</dbReference>
<dbReference type="RefSeq" id="WP_130433486.1">
    <property type="nucleotide sequence ID" value="NZ_SGXF01000001.1"/>
</dbReference>
<accession>A0A4Q7PP80</accession>
<dbReference type="SUPFAM" id="SSF46689">
    <property type="entry name" value="Homeodomain-like"/>
    <property type="match status" value="1"/>
</dbReference>
<gene>
    <name evidence="4" type="ORF">EV209_0926</name>
</gene>
<dbReference type="EMBL" id="SGXF01000001">
    <property type="protein sequence ID" value="RZT02801.1"/>
    <property type="molecule type" value="Genomic_DNA"/>
</dbReference>
<dbReference type="Gene3D" id="1.10.357.10">
    <property type="entry name" value="Tetracycline Repressor, domain 2"/>
    <property type="match status" value="1"/>
</dbReference>
<dbReference type="PROSITE" id="PS50977">
    <property type="entry name" value="HTH_TETR_2"/>
    <property type="match status" value="1"/>
</dbReference>
<keyword evidence="1 2" id="KW-0238">DNA-binding</keyword>
<keyword evidence="5" id="KW-1185">Reference proteome</keyword>
<dbReference type="Proteomes" id="UP000292927">
    <property type="component" value="Unassembled WGS sequence"/>
</dbReference>
<evidence type="ECO:0000313" key="4">
    <source>
        <dbReference type="EMBL" id="RZT02801.1"/>
    </source>
</evidence>
<dbReference type="OrthoDB" id="9810250at2"/>
<dbReference type="PANTHER" id="PTHR43479">
    <property type="entry name" value="ACREF/ENVCD OPERON REPRESSOR-RELATED"/>
    <property type="match status" value="1"/>
</dbReference>
<evidence type="ECO:0000256" key="2">
    <source>
        <dbReference type="PROSITE-ProRule" id="PRU00335"/>
    </source>
</evidence>